<dbReference type="GO" id="GO:0006779">
    <property type="term" value="P:porphyrin-containing compound biosynthetic process"/>
    <property type="evidence" value="ECO:0007669"/>
    <property type="project" value="InterPro"/>
</dbReference>
<dbReference type="EMBL" id="DPPF01000046">
    <property type="protein sequence ID" value="HCW92473.1"/>
    <property type="molecule type" value="Genomic_DNA"/>
</dbReference>
<dbReference type="NCBIfam" id="TIGR00539">
    <property type="entry name" value="hemN_rel"/>
    <property type="match status" value="1"/>
</dbReference>
<organism evidence="4 5">
    <name type="scientific">Flexistipes sinusarabici</name>
    <dbReference type="NCBI Taxonomy" id="2352"/>
    <lineage>
        <taxon>Bacteria</taxon>
        <taxon>Pseudomonadati</taxon>
        <taxon>Deferribacterota</taxon>
        <taxon>Deferribacteres</taxon>
        <taxon>Deferribacterales</taxon>
        <taxon>Flexistipitaceae</taxon>
        <taxon>Flexistipes</taxon>
    </lineage>
</organism>
<keyword evidence="2" id="KW-0411">Iron-sulfur</keyword>
<reference evidence="4 5" key="1">
    <citation type="journal article" date="2018" name="Nat. Biotechnol.">
        <title>A standardized bacterial taxonomy based on genome phylogeny substantially revises the tree of life.</title>
        <authorList>
            <person name="Parks D.H."/>
            <person name="Chuvochina M."/>
            <person name="Waite D.W."/>
            <person name="Rinke C."/>
            <person name="Skarshewski A."/>
            <person name="Chaumeil P.A."/>
            <person name="Hugenholtz P."/>
        </authorList>
    </citation>
    <scope>NUCLEOTIDE SEQUENCE [LARGE SCALE GENOMIC DNA]</scope>
    <source>
        <strain evidence="4">UBA8672</strain>
    </source>
</reference>
<dbReference type="SFLD" id="SFLDF00562">
    <property type="entry name" value="HemN-like__clustered_with_heat"/>
    <property type="match status" value="1"/>
</dbReference>
<keyword evidence="2" id="KW-0004">4Fe-4S</keyword>
<accession>A0A3D5Q9R6</accession>
<evidence type="ECO:0000313" key="4">
    <source>
        <dbReference type="EMBL" id="HCW92473.1"/>
    </source>
</evidence>
<dbReference type="InterPro" id="IPR058240">
    <property type="entry name" value="rSAM_sf"/>
</dbReference>
<dbReference type="InterPro" id="IPR006638">
    <property type="entry name" value="Elp3/MiaA/NifB-like_rSAM"/>
</dbReference>
<dbReference type="InterPro" id="IPR034505">
    <property type="entry name" value="Coproporphyrinogen-III_oxidase"/>
</dbReference>
<evidence type="ECO:0000256" key="1">
    <source>
        <dbReference type="ARBA" id="ARBA00006100"/>
    </source>
</evidence>
<comment type="similarity">
    <text evidence="1">Belongs to the anaerobic coproporphyrinogen-III oxidase family. HemW subfamily.</text>
</comment>
<dbReference type="SFLD" id="SFLDG01065">
    <property type="entry name" value="anaerobic_coproporphyrinogen-I"/>
    <property type="match status" value="1"/>
</dbReference>
<keyword evidence="2" id="KW-0949">S-adenosyl-L-methionine</keyword>
<dbReference type="InterPro" id="IPR023404">
    <property type="entry name" value="rSAM_horseshoe"/>
</dbReference>
<dbReference type="CDD" id="cd01335">
    <property type="entry name" value="Radical_SAM"/>
    <property type="match status" value="1"/>
</dbReference>
<keyword evidence="2" id="KW-0143">Chaperone</keyword>
<comment type="function">
    <text evidence="2">Probably acts as a heme chaperone, transferring heme to an unknown acceptor. Binds one molecule of heme per monomer, possibly covalently. Binds 1 [4Fe-4S] cluster. The cluster is coordinated with 3 cysteines and an exchangeable S-adenosyl-L-methionine.</text>
</comment>
<dbReference type="GO" id="GO:0004109">
    <property type="term" value="F:coproporphyrinogen oxidase activity"/>
    <property type="evidence" value="ECO:0007669"/>
    <property type="project" value="InterPro"/>
</dbReference>
<dbReference type="PROSITE" id="PS51918">
    <property type="entry name" value="RADICAL_SAM"/>
    <property type="match status" value="1"/>
</dbReference>
<dbReference type="InterPro" id="IPR010723">
    <property type="entry name" value="HemN_C"/>
</dbReference>
<dbReference type="SFLD" id="SFLDG01082">
    <property type="entry name" value="B12-binding_domain_containing"/>
    <property type="match status" value="1"/>
</dbReference>
<protein>
    <recommendedName>
        <fullName evidence="2">Heme chaperone HemW</fullName>
    </recommendedName>
</protein>
<dbReference type="Proteomes" id="UP000262325">
    <property type="component" value="Unassembled WGS sequence"/>
</dbReference>
<keyword evidence="2" id="KW-0479">Metal-binding</keyword>
<keyword evidence="2" id="KW-0963">Cytoplasm</keyword>
<dbReference type="SFLD" id="SFLDS00029">
    <property type="entry name" value="Radical_SAM"/>
    <property type="match status" value="1"/>
</dbReference>
<dbReference type="SUPFAM" id="SSF102114">
    <property type="entry name" value="Radical SAM enzymes"/>
    <property type="match status" value="1"/>
</dbReference>
<sequence>MRGLYIHIPFCKSKCKYCGFYSLSNYSGYISQYIDSLINEASKITNKNFDTIYIGGGTPSIIDPIMLDKLLCELFKSISYKNTEFTFEVNPESFTIDQLRILHKYGVNRISLGAQSFDNYVLEYLGRIHKKDDIITTCEMIRNFSDQIAINLDIIFDIPGISRQNTKNSLQYLKKLQPKHISAYSFSPDTDYFKNIEVKDSEEEYLLVKDTLSQNGYTQYEISNYCRQGYHSRHNLLYWNMDEYVGLGAAAHSMLYDENGCRIRYSNPADLNTYLLRTFRKEINHTSEEEMFKEDIIFGLRKSDGINLDLIAKKYDKNFSDFINEIPLLIDENLLTVNGDYLCLSQKGSLLLDSVQQYIWEL</sequence>
<name>A0A3D5Q9R6_FLESI</name>
<dbReference type="PANTHER" id="PTHR13932:SF5">
    <property type="entry name" value="RADICAL S-ADENOSYL METHIONINE DOMAIN-CONTAINING PROTEIN 1, MITOCHONDRIAL"/>
    <property type="match status" value="1"/>
</dbReference>
<proteinExistence type="inferred from homology"/>
<comment type="caution">
    <text evidence="4">The sequence shown here is derived from an EMBL/GenBank/DDBJ whole genome shotgun (WGS) entry which is preliminary data.</text>
</comment>
<evidence type="ECO:0000256" key="2">
    <source>
        <dbReference type="RuleBase" id="RU364116"/>
    </source>
</evidence>
<comment type="subcellular location">
    <subcellularLocation>
        <location evidence="2">Cytoplasm</location>
    </subcellularLocation>
</comment>
<dbReference type="InterPro" id="IPR007197">
    <property type="entry name" value="rSAM"/>
</dbReference>
<gene>
    <name evidence="4" type="ORF">DHM44_02205</name>
</gene>
<dbReference type="Gene3D" id="3.80.30.20">
    <property type="entry name" value="tm_1862 like domain"/>
    <property type="match status" value="1"/>
</dbReference>
<dbReference type="PANTHER" id="PTHR13932">
    <property type="entry name" value="COPROPORPHYRINIGEN III OXIDASE"/>
    <property type="match status" value="1"/>
</dbReference>
<feature type="domain" description="Radical SAM core" evidence="3">
    <location>
        <begin position="1"/>
        <end position="218"/>
    </location>
</feature>
<dbReference type="Pfam" id="PF06969">
    <property type="entry name" value="HemN_C"/>
    <property type="match status" value="1"/>
</dbReference>
<dbReference type="GO" id="GO:0051539">
    <property type="term" value="F:4 iron, 4 sulfur cluster binding"/>
    <property type="evidence" value="ECO:0007669"/>
    <property type="project" value="UniProtKB-UniRule"/>
</dbReference>
<dbReference type="AlphaFoldDB" id="A0A3D5Q9R6"/>
<dbReference type="GO" id="GO:0005737">
    <property type="term" value="C:cytoplasm"/>
    <property type="evidence" value="ECO:0007669"/>
    <property type="project" value="UniProtKB-SubCell"/>
</dbReference>
<dbReference type="Pfam" id="PF04055">
    <property type="entry name" value="Radical_SAM"/>
    <property type="match status" value="1"/>
</dbReference>
<keyword evidence="2" id="KW-0349">Heme</keyword>
<evidence type="ECO:0000259" key="3">
    <source>
        <dbReference type="PROSITE" id="PS51918"/>
    </source>
</evidence>
<dbReference type="InterPro" id="IPR004559">
    <property type="entry name" value="HemW-like"/>
</dbReference>
<keyword evidence="2" id="KW-0408">Iron</keyword>
<evidence type="ECO:0000313" key="5">
    <source>
        <dbReference type="Proteomes" id="UP000262325"/>
    </source>
</evidence>
<dbReference type="GO" id="GO:0046872">
    <property type="term" value="F:metal ion binding"/>
    <property type="evidence" value="ECO:0007669"/>
    <property type="project" value="UniProtKB-UniRule"/>
</dbReference>
<dbReference type="SMART" id="SM00729">
    <property type="entry name" value="Elp3"/>
    <property type="match status" value="1"/>
</dbReference>